<reference evidence="1" key="1">
    <citation type="submission" date="2017-11" db="EMBL/GenBank/DDBJ databases">
        <title>Three new genomes from thermophilic consortium.</title>
        <authorList>
            <person name="Quaggio R."/>
            <person name="Amgarten D."/>
            <person name="Setubal J.C."/>
        </authorList>
    </citation>
    <scope>NUCLEOTIDE SEQUENCE</scope>
    <source>
        <strain evidence="1">ZCTH01-B2</strain>
    </source>
</reference>
<evidence type="ECO:0008006" key="3">
    <source>
        <dbReference type="Google" id="ProtNLM"/>
    </source>
</evidence>
<dbReference type="NCBIfam" id="TIGR01725">
    <property type="entry name" value="phge_HK97_gp10"/>
    <property type="match status" value="1"/>
</dbReference>
<sequence length="136" mass="15066">MAKVKAAKGMNVEVLGDKELQRRFKALEGVGQADILEAVLHAVAEPIRDAASSRAPRRTGKLAENIIVETLEKRKDECVVGIGPSKDVWYGIFPELGTSHSAAKPYLRPSFDERKGQAKQEIGERLWDEIERAAKK</sequence>
<dbReference type="InterPro" id="IPR010064">
    <property type="entry name" value="HK97-gp10_tail"/>
</dbReference>
<organism evidence="1 2">
    <name type="scientific">Symbiobacterium thermophilum</name>
    <dbReference type="NCBI Taxonomy" id="2734"/>
    <lineage>
        <taxon>Bacteria</taxon>
        <taxon>Bacillati</taxon>
        <taxon>Bacillota</taxon>
        <taxon>Clostridia</taxon>
        <taxon>Eubacteriales</taxon>
        <taxon>Symbiobacteriaceae</taxon>
        <taxon>Symbiobacterium</taxon>
    </lineage>
</organism>
<dbReference type="RefSeq" id="WP_273378207.1">
    <property type="nucleotide sequence ID" value="NZ_PIUK01000023.1"/>
</dbReference>
<evidence type="ECO:0000313" key="1">
    <source>
        <dbReference type="EMBL" id="MBY6275380.1"/>
    </source>
</evidence>
<dbReference type="EMBL" id="PIUK01000023">
    <property type="protein sequence ID" value="MBY6275380.1"/>
    <property type="molecule type" value="Genomic_DNA"/>
</dbReference>
<dbReference type="AlphaFoldDB" id="A0A953IC06"/>
<dbReference type="Proteomes" id="UP000732377">
    <property type="component" value="Unassembled WGS sequence"/>
</dbReference>
<accession>A0A953IC06</accession>
<protein>
    <recommendedName>
        <fullName evidence="3">Phage protein, HK97 gp10 family</fullName>
    </recommendedName>
</protein>
<dbReference type="Pfam" id="PF04883">
    <property type="entry name" value="HK97-gp10_like"/>
    <property type="match status" value="1"/>
</dbReference>
<comment type="caution">
    <text evidence="1">The sequence shown here is derived from an EMBL/GenBank/DDBJ whole genome shotgun (WGS) entry which is preliminary data.</text>
</comment>
<name>A0A953IC06_SYMTR</name>
<evidence type="ECO:0000313" key="2">
    <source>
        <dbReference type="Proteomes" id="UP000732377"/>
    </source>
</evidence>
<gene>
    <name evidence="1" type="ORF">CWE10_04045</name>
</gene>
<proteinExistence type="predicted"/>